<dbReference type="AlphaFoldDB" id="A0A484LW38"/>
<evidence type="ECO:0000313" key="1">
    <source>
        <dbReference type="EMBL" id="VFQ80750.1"/>
    </source>
</evidence>
<reference evidence="1 2" key="1">
    <citation type="submission" date="2018-04" db="EMBL/GenBank/DDBJ databases">
        <authorList>
            <person name="Vogel A."/>
        </authorList>
    </citation>
    <scope>NUCLEOTIDE SEQUENCE [LARGE SCALE GENOMIC DNA]</scope>
</reference>
<name>A0A484LW38_9ASTE</name>
<organism evidence="1 2">
    <name type="scientific">Cuscuta campestris</name>
    <dbReference type="NCBI Taxonomy" id="132261"/>
    <lineage>
        <taxon>Eukaryota</taxon>
        <taxon>Viridiplantae</taxon>
        <taxon>Streptophyta</taxon>
        <taxon>Embryophyta</taxon>
        <taxon>Tracheophyta</taxon>
        <taxon>Spermatophyta</taxon>
        <taxon>Magnoliopsida</taxon>
        <taxon>eudicotyledons</taxon>
        <taxon>Gunneridae</taxon>
        <taxon>Pentapetalae</taxon>
        <taxon>asterids</taxon>
        <taxon>lamiids</taxon>
        <taxon>Solanales</taxon>
        <taxon>Convolvulaceae</taxon>
        <taxon>Cuscuteae</taxon>
        <taxon>Cuscuta</taxon>
        <taxon>Cuscuta subgen. Grammica</taxon>
        <taxon>Cuscuta sect. Cleistogrammica</taxon>
    </lineage>
</organism>
<protein>
    <submittedName>
        <fullName evidence="1">Uncharacterized protein</fullName>
    </submittedName>
</protein>
<proteinExistence type="predicted"/>
<evidence type="ECO:0000313" key="2">
    <source>
        <dbReference type="Proteomes" id="UP000595140"/>
    </source>
</evidence>
<dbReference type="Proteomes" id="UP000595140">
    <property type="component" value="Unassembled WGS sequence"/>
</dbReference>
<accession>A0A484LW38</accession>
<keyword evidence="2" id="KW-1185">Reference proteome</keyword>
<gene>
    <name evidence="1" type="ORF">CCAM_LOCUS22526</name>
</gene>
<dbReference type="EMBL" id="OOIL02002158">
    <property type="protein sequence ID" value="VFQ80750.1"/>
    <property type="molecule type" value="Genomic_DNA"/>
</dbReference>
<sequence>MVNPNTYVDLFREVIGFEVMREHFGQAGFNLAALENNIDNEHERQVLPGNTDREAERYTASVILQLLGGTLFPNSTVRPEVRVLNNDRHGPLREDEPHGARWRIRRLFNGTSRFSVRNYRDQFDGSLLRHVIAPLIDSVAVSFSSSVSDKLLTSVYPIWTSPSILILLSITATFRFIAHEELDLAAWSRDNEANSHSGEGCVKQPQARVITPTMDSDEKDGWPSKTTGCS</sequence>
<dbReference type="OrthoDB" id="990873at2759"/>